<evidence type="ECO:0000313" key="3">
    <source>
        <dbReference type="Proteomes" id="UP000448943"/>
    </source>
</evidence>
<dbReference type="Pfam" id="PF13785">
    <property type="entry name" value="DUF4178"/>
    <property type="match status" value="1"/>
</dbReference>
<dbReference type="Proteomes" id="UP000448943">
    <property type="component" value="Unassembled WGS sequence"/>
</dbReference>
<gene>
    <name evidence="2" type="ORF">ERL59_16735</name>
</gene>
<dbReference type="AlphaFoldDB" id="A0A6N9Q6X1"/>
<evidence type="ECO:0000313" key="2">
    <source>
        <dbReference type="EMBL" id="NBI30598.1"/>
    </source>
</evidence>
<dbReference type="InterPro" id="IPR025235">
    <property type="entry name" value="DUF4178"/>
</dbReference>
<organism evidence="2 3">
    <name type="scientific">Chengkuizengella marina</name>
    <dbReference type="NCBI Taxonomy" id="2507566"/>
    <lineage>
        <taxon>Bacteria</taxon>
        <taxon>Bacillati</taxon>
        <taxon>Bacillota</taxon>
        <taxon>Bacilli</taxon>
        <taxon>Bacillales</taxon>
        <taxon>Paenibacillaceae</taxon>
        <taxon>Chengkuizengella</taxon>
    </lineage>
</organism>
<dbReference type="EMBL" id="SIJB01000033">
    <property type="protein sequence ID" value="NBI30598.1"/>
    <property type="molecule type" value="Genomic_DNA"/>
</dbReference>
<sequence length="169" mass="19688">MSLFKRISNLMKKPEAPRPEKTIHTVVPGDFVEVSLVMYEIIGKTTNFMRNEAMLTLKDGRDIQYLYTEKRDKPTFILFTEIDGRLDSYHEIPSTITLEETTYYLEEQYSGRSGVQGNTAFPSAGEQSVWIFQSDDRKYLRIEWQDGRFMFYEGEDVLTGDIDILQGKE</sequence>
<dbReference type="RefSeq" id="WP_160647410.1">
    <property type="nucleotide sequence ID" value="NZ_SIJB01000033.1"/>
</dbReference>
<comment type="caution">
    <text evidence="2">The sequence shown here is derived from an EMBL/GenBank/DDBJ whole genome shotgun (WGS) entry which is preliminary data.</text>
</comment>
<evidence type="ECO:0000259" key="1">
    <source>
        <dbReference type="Pfam" id="PF13785"/>
    </source>
</evidence>
<protein>
    <submittedName>
        <fullName evidence="2">DUF4178 domain-containing protein</fullName>
    </submittedName>
</protein>
<name>A0A6N9Q6X1_9BACL</name>
<dbReference type="OrthoDB" id="2381171at2"/>
<feature type="domain" description="DUF4178" evidence="1">
    <location>
        <begin position="28"/>
        <end position="157"/>
    </location>
</feature>
<reference evidence="2 3" key="1">
    <citation type="submission" date="2019-01" db="EMBL/GenBank/DDBJ databases">
        <title>Chengkuizengella sp. nov., isolated from deep-sea sediment of East Pacific Ocean.</title>
        <authorList>
            <person name="Yang J."/>
            <person name="Lai Q."/>
            <person name="Shao Z."/>
        </authorList>
    </citation>
    <scope>NUCLEOTIDE SEQUENCE [LARGE SCALE GENOMIC DNA]</scope>
    <source>
        <strain evidence="2 3">YPA3-1-1</strain>
    </source>
</reference>
<proteinExistence type="predicted"/>
<keyword evidence="3" id="KW-1185">Reference proteome</keyword>
<accession>A0A6N9Q6X1</accession>